<comment type="similarity">
    <text evidence="2">Belongs to the lin-54 family.</text>
</comment>
<protein>
    <recommendedName>
        <fullName evidence="5">CRC domain-containing protein</fullName>
    </recommendedName>
</protein>
<evidence type="ECO:0000256" key="3">
    <source>
        <dbReference type="ARBA" id="ARBA00023242"/>
    </source>
</evidence>
<feature type="region of interest" description="Disordered" evidence="4">
    <location>
        <begin position="1"/>
        <end position="21"/>
    </location>
</feature>
<reference evidence="7" key="1">
    <citation type="journal article" date="2024" name="IScience">
        <title>Strigolactones Initiate the Formation of Haustorium-like Structures in Castilleja.</title>
        <authorList>
            <person name="Buerger M."/>
            <person name="Peterson D."/>
            <person name="Chory J."/>
        </authorList>
    </citation>
    <scope>NUCLEOTIDE SEQUENCE [LARGE SCALE GENOMIC DNA]</scope>
</reference>
<sequence length="867" mass="95347">MKMDSPESSKPTTTNCETAPVQDSPVFSFISNLSPIQSVRAPPVTQGFPELNSPPLVFTSPRLNRQRQSTFLKRAQFPRVSAANLSAQGYEKLNIQLSTRLDVCNEKCSDSNSPEVDLNESPTGCPEQFLTDIMNVNSNKFSNNSTLEKHECQNNSRTSEQIEADEIHVLEGVALIEQVENETKQGNGVFVDHCPDIERGLSVVHGSTNCAEEDSVTEVGDSVGAEQADLSDQSYHLLFESIETGKENETLTEPFPKEVQNDREAFQHRGVRRRCLQFGDAQHKIVSNQSTQITSDNEGLRLSSLETPSIPIKIPKPAGIGLHLNSIVNAVQVRPGSKVNVRSSRWGNLCIVGNKSMPVNEPHPSDYSNSTSILPLEASVSAIIDDNMHGDHASVGVTSAMSMPTYSVKPSNDSIVYNSLEDQSTLGNKRKCIENVVASEEFNKSSAPKKRMKSLELSDGDGCKRCNCRKSKCLKLYCDCFAAGIYCADPCACQGCFNKPKYEDMVLETRQKIESRDPLAFAPRVVKRVTEKPSSSLGEDVTTNYTPSSARHKRGCKCKKSMCLKKYCECYQSNVGCSDGCRCEGCQNVFGRKGDFCPTKDVFNEEHPNEAANTTLETCEMTVSGNGINHIELFDAHNLTPPTPAFQFSNHGKDASKAWFPSGEYSQSPEPDLTYMAPHMISPGSPINSDNNNNNDDPLSSENTQDILLDLTSFDHESHTPNLQKWADNSKSQPFPEKRQLYPQGGGGSLGWRGSPNTPVPQLSGTKLIRDVEFDVLLSNSFQDETPEILKDESTPANAVKVCSPNKKRVSPPHVSRQHEFGSGSLTGLRTGRKFILKAVPSFPPLTPCIDSRSVAVQQKNDRSVKK</sequence>
<dbReference type="PANTHER" id="PTHR46159">
    <property type="entry name" value="PROTEIN TESMIN/TSO1-LIKE CXC 2"/>
    <property type="match status" value="1"/>
</dbReference>
<dbReference type="Proteomes" id="UP001632038">
    <property type="component" value="Unassembled WGS sequence"/>
</dbReference>
<gene>
    <name evidence="6" type="ORF">CASFOL_011055</name>
</gene>
<feature type="compositionally biased region" description="Polar residues" evidence="4">
    <location>
        <begin position="720"/>
        <end position="733"/>
    </location>
</feature>
<evidence type="ECO:0000256" key="4">
    <source>
        <dbReference type="SAM" id="MobiDB-lite"/>
    </source>
</evidence>
<evidence type="ECO:0000256" key="2">
    <source>
        <dbReference type="ARBA" id="ARBA00007267"/>
    </source>
</evidence>
<dbReference type="InterPro" id="IPR044522">
    <property type="entry name" value="TSO1-like"/>
</dbReference>
<dbReference type="InterPro" id="IPR033467">
    <property type="entry name" value="Tesmin/TSO1-like_CXC"/>
</dbReference>
<evidence type="ECO:0000313" key="6">
    <source>
        <dbReference type="EMBL" id="KAL3645875.1"/>
    </source>
</evidence>
<feature type="compositionally biased region" description="Low complexity" evidence="4">
    <location>
        <begin position="682"/>
        <end position="702"/>
    </location>
</feature>
<evidence type="ECO:0000313" key="7">
    <source>
        <dbReference type="Proteomes" id="UP001632038"/>
    </source>
</evidence>
<feature type="domain" description="CRC" evidence="5">
    <location>
        <begin position="462"/>
        <end position="591"/>
    </location>
</feature>
<dbReference type="Pfam" id="PF03638">
    <property type="entry name" value="TCR"/>
    <property type="match status" value="2"/>
</dbReference>
<organism evidence="6 7">
    <name type="scientific">Castilleja foliolosa</name>
    <dbReference type="NCBI Taxonomy" id="1961234"/>
    <lineage>
        <taxon>Eukaryota</taxon>
        <taxon>Viridiplantae</taxon>
        <taxon>Streptophyta</taxon>
        <taxon>Embryophyta</taxon>
        <taxon>Tracheophyta</taxon>
        <taxon>Spermatophyta</taxon>
        <taxon>Magnoliopsida</taxon>
        <taxon>eudicotyledons</taxon>
        <taxon>Gunneridae</taxon>
        <taxon>Pentapetalae</taxon>
        <taxon>asterids</taxon>
        <taxon>lamiids</taxon>
        <taxon>Lamiales</taxon>
        <taxon>Orobanchaceae</taxon>
        <taxon>Pedicularideae</taxon>
        <taxon>Castillejinae</taxon>
        <taxon>Castilleja</taxon>
    </lineage>
</organism>
<feature type="compositionally biased region" description="Polar residues" evidence="4">
    <location>
        <begin position="8"/>
        <end position="17"/>
    </location>
</feature>
<dbReference type="PROSITE" id="PS51634">
    <property type="entry name" value="CRC"/>
    <property type="match status" value="1"/>
</dbReference>
<dbReference type="PANTHER" id="PTHR46159:SF6">
    <property type="entry name" value="OS12G0605300 PROTEIN"/>
    <property type="match status" value="1"/>
</dbReference>
<feature type="region of interest" description="Disordered" evidence="4">
    <location>
        <begin position="804"/>
        <end position="824"/>
    </location>
</feature>
<evidence type="ECO:0000259" key="5">
    <source>
        <dbReference type="PROSITE" id="PS51634"/>
    </source>
</evidence>
<dbReference type="InterPro" id="IPR005172">
    <property type="entry name" value="CRC"/>
</dbReference>
<comment type="subcellular location">
    <subcellularLocation>
        <location evidence="1">Nucleus</location>
    </subcellularLocation>
</comment>
<evidence type="ECO:0000256" key="1">
    <source>
        <dbReference type="ARBA" id="ARBA00004123"/>
    </source>
</evidence>
<dbReference type="GO" id="GO:0005634">
    <property type="term" value="C:nucleus"/>
    <property type="evidence" value="ECO:0007669"/>
    <property type="project" value="UniProtKB-SubCell"/>
</dbReference>
<feature type="region of interest" description="Disordered" evidence="4">
    <location>
        <begin position="719"/>
        <end position="763"/>
    </location>
</feature>
<keyword evidence="3" id="KW-0539">Nucleus</keyword>
<proteinExistence type="inferred from homology"/>
<dbReference type="AlphaFoldDB" id="A0ABD3DUF7"/>
<dbReference type="SMART" id="SM01114">
    <property type="entry name" value="CXC"/>
    <property type="match status" value="2"/>
</dbReference>
<comment type="caution">
    <text evidence="6">The sequence shown here is derived from an EMBL/GenBank/DDBJ whole genome shotgun (WGS) entry which is preliminary data.</text>
</comment>
<feature type="region of interest" description="Disordered" evidence="4">
    <location>
        <begin position="677"/>
        <end position="702"/>
    </location>
</feature>
<dbReference type="EMBL" id="JAVIJP010000013">
    <property type="protein sequence ID" value="KAL3645875.1"/>
    <property type="molecule type" value="Genomic_DNA"/>
</dbReference>
<name>A0ABD3DUF7_9LAMI</name>
<keyword evidence="7" id="KW-1185">Reference proteome</keyword>
<accession>A0ABD3DUF7</accession>